<keyword evidence="1" id="KW-1133">Transmembrane helix</keyword>
<keyword evidence="1" id="KW-0472">Membrane</keyword>
<comment type="caution">
    <text evidence="2">The sequence shown here is derived from an EMBL/GenBank/DDBJ whole genome shotgun (WGS) entry which is preliminary data.</text>
</comment>
<feature type="transmembrane region" description="Helical" evidence="1">
    <location>
        <begin position="251"/>
        <end position="273"/>
    </location>
</feature>
<organism evidence="2 3">
    <name type="scientific">Actinoplanes couchii</name>
    <dbReference type="NCBI Taxonomy" id="403638"/>
    <lineage>
        <taxon>Bacteria</taxon>
        <taxon>Bacillati</taxon>
        <taxon>Actinomycetota</taxon>
        <taxon>Actinomycetes</taxon>
        <taxon>Micromonosporales</taxon>
        <taxon>Micromonosporaceae</taxon>
        <taxon>Actinoplanes</taxon>
    </lineage>
</organism>
<keyword evidence="3" id="KW-1185">Reference proteome</keyword>
<reference evidence="2 3" key="1">
    <citation type="submission" date="2021-01" db="EMBL/GenBank/DDBJ databases">
        <title>Whole genome shotgun sequence of Actinoplanes couchii NBRC 106145.</title>
        <authorList>
            <person name="Komaki H."/>
            <person name="Tamura T."/>
        </authorList>
    </citation>
    <scope>NUCLEOTIDE SEQUENCE [LARGE SCALE GENOMIC DNA]</scope>
    <source>
        <strain evidence="2 3">NBRC 106145</strain>
    </source>
</reference>
<keyword evidence="1" id="KW-0812">Transmembrane</keyword>
<evidence type="ECO:0000313" key="3">
    <source>
        <dbReference type="Proteomes" id="UP000612282"/>
    </source>
</evidence>
<proteinExistence type="predicted"/>
<gene>
    <name evidence="2" type="ORF">Aco03nite_070240</name>
</gene>
<evidence type="ECO:0008006" key="4">
    <source>
        <dbReference type="Google" id="ProtNLM"/>
    </source>
</evidence>
<feature type="transmembrane region" description="Helical" evidence="1">
    <location>
        <begin position="92"/>
        <end position="117"/>
    </location>
</feature>
<dbReference type="Proteomes" id="UP000612282">
    <property type="component" value="Unassembled WGS sequence"/>
</dbReference>
<dbReference type="EMBL" id="BOMG01000086">
    <property type="protein sequence ID" value="GID58620.1"/>
    <property type="molecule type" value="Genomic_DNA"/>
</dbReference>
<accession>A0ABQ3XJN5</accession>
<protein>
    <recommendedName>
        <fullName evidence="4">Integral membrane protein</fullName>
    </recommendedName>
</protein>
<name>A0ABQ3XJN5_9ACTN</name>
<sequence length="281" mass="28801">MADASPPTGLVGHADRLAPPAATFGSWAATVLQVARRSWRPGLLVTGVSVSLPLAAVELGRGLAEAAGYPAVASMPDVIAAAGSVSTLMMSVVLPVVLLGVAVAVGSVGWAGGIWALTAEAVTGRPVRVADAYRYGLSRLTRLGPWTLAAALLLVAGLAAFVVPGIYLLFALSLFSFGVLFEHDRRPLLRSFALTHARLGRALARWGMLAAVTVAIEATMSLVFGTLSLVLLGDPGFGADGHGLAGGLIDAIHTAVGAPVWALLVIGLTVTYADLRQPRSN</sequence>
<evidence type="ECO:0000256" key="1">
    <source>
        <dbReference type="SAM" id="Phobius"/>
    </source>
</evidence>
<evidence type="ECO:0000313" key="2">
    <source>
        <dbReference type="EMBL" id="GID58620.1"/>
    </source>
</evidence>
<feature type="transmembrane region" description="Helical" evidence="1">
    <location>
        <begin position="148"/>
        <end position="181"/>
    </location>
</feature>
<feature type="transmembrane region" description="Helical" evidence="1">
    <location>
        <begin position="202"/>
        <end position="231"/>
    </location>
</feature>